<feature type="domain" description="Aminoglycoside phosphotransferase" evidence="2">
    <location>
        <begin position="6"/>
        <end position="227"/>
    </location>
</feature>
<sequence>MNATKVNKLSKGYSTDQKYIVHANGNKYLLRVGASADYKKKQQEFHTLKGLQNLRVRCPKPYEIKNIETQNISYTIYAYIDGKDAKEIIHTFSDKEQYHLGIDAGKELYKLHQYAEIPSVEAWESRILKKHYQYLQAFQSCGIKIKQVEKIIDFIEENKQYLIERPNRLQHDDFHLGNIILSDRKFSGVIDFDNLDWGDPIHDFVKVGLFVRGESIPFSIGQVHGYYNFQVPESFWRLYSIYMAMVIFSSVVWTIRFVPDQLDEMMERLNVILEDHQYFELWKPLWYQEKMEWSS</sequence>
<keyword evidence="4" id="KW-1185">Reference proteome</keyword>
<evidence type="ECO:0000256" key="1">
    <source>
        <dbReference type="SAM" id="Phobius"/>
    </source>
</evidence>
<dbReference type="PANTHER" id="PTHR41283">
    <property type="entry name" value="AMINOGLYCOSIDE PHOSPHOTRANSFERASE"/>
    <property type="match status" value="1"/>
</dbReference>
<name>A0ABU9XGK1_9BACI</name>
<protein>
    <submittedName>
        <fullName evidence="3">Phosphotransferase</fullName>
    </submittedName>
</protein>
<evidence type="ECO:0000259" key="2">
    <source>
        <dbReference type="Pfam" id="PF01636"/>
    </source>
</evidence>
<dbReference type="Proteomes" id="UP001444625">
    <property type="component" value="Unassembled WGS sequence"/>
</dbReference>
<proteinExistence type="predicted"/>
<feature type="transmembrane region" description="Helical" evidence="1">
    <location>
        <begin position="236"/>
        <end position="258"/>
    </location>
</feature>
<dbReference type="SUPFAM" id="SSF56112">
    <property type="entry name" value="Protein kinase-like (PK-like)"/>
    <property type="match status" value="1"/>
</dbReference>
<comment type="caution">
    <text evidence="3">The sequence shown here is derived from an EMBL/GenBank/DDBJ whole genome shotgun (WGS) entry which is preliminary data.</text>
</comment>
<dbReference type="PANTHER" id="PTHR41283:SF1">
    <property type="entry name" value="AMINOGLYCOSIDE PHOSPHOTRANSFERASE DOMAIN-CONTAINING PROTEIN"/>
    <property type="match status" value="1"/>
</dbReference>
<evidence type="ECO:0000313" key="3">
    <source>
        <dbReference type="EMBL" id="MEN2767408.1"/>
    </source>
</evidence>
<dbReference type="InterPro" id="IPR011009">
    <property type="entry name" value="Kinase-like_dom_sf"/>
</dbReference>
<keyword evidence="1" id="KW-1133">Transmembrane helix</keyword>
<dbReference type="Gene3D" id="3.90.1200.10">
    <property type="match status" value="1"/>
</dbReference>
<keyword evidence="1" id="KW-0812">Transmembrane</keyword>
<dbReference type="InterPro" id="IPR002575">
    <property type="entry name" value="Aminoglycoside_PTrfase"/>
</dbReference>
<keyword evidence="1" id="KW-0472">Membrane</keyword>
<accession>A0ABU9XGK1</accession>
<dbReference type="EMBL" id="JBDIML010000003">
    <property type="protein sequence ID" value="MEN2767408.1"/>
    <property type="molecule type" value="Genomic_DNA"/>
</dbReference>
<organism evidence="3 4">
    <name type="scientific">Ornithinibacillus xuwenensis</name>
    <dbReference type="NCBI Taxonomy" id="3144668"/>
    <lineage>
        <taxon>Bacteria</taxon>
        <taxon>Bacillati</taxon>
        <taxon>Bacillota</taxon>
        <taxon>Bacilli</taxon>
        <taxon>Bacillales</taxon>
        <taxon>Bacillaceae</taxon>
        <taxon>Ornithinibacillus</taxon>
    </lineage>
</organism>
<evidence type="ECO:0000313" key="4">
    <source>
        <dbReference type="Proteomes" id="UP001444625"/>
    </source>
</evidence>
<reference evidence="3 4" key="1">
    <citation type="submission" date="2024-05" db="EMBL/GenBank/DDBJ databases">
        <authorList>
            <person name="Haq I."/>
            <person name="Ullah Z."/>
            <person name="Ahmad R."/>
            <person name="Li M."/>
            <person name="Tong Y."/>
        </authorList>
    </citation>
    <scope>NUCLEOTIDE SEQUENCE [LARGE SCALE GENOMIC DNA]</scope>
    <source>
        <strain evidence="3 4">16A2E</strain>
    </source>
</reference>
<gene>
    <name evidence="3" type="ORF">ABC228_09420</name>
</gene>
<dbReference type="Pfam" id="PF01636">
    <property type="entry name" value="APH"/>
    <property type="match status" value="1"/>
</dbReference>